<evidence type="ECO:0000256" key="3">
    <source>
        <dbReference type="ARBA" id="ARBA00022840"/>
    </source>
</evidence>
<dbReference type="RefSeq" id="WP_009200405.1">
    <property type="nucleotide sequence ID" value="NZ_ACJX03000001.1"/>
</dbReference>
<evidence type="ECO:0000313" key="6">
    <source>
        <dbReference type="Proteomes" id="UP000005273"/>
    </source>
</evidence>
<dbReference type="InterPro" id="IPR032823">
    <property type="entry name" value="BCA_ABC_TP_C"/>
</dbReference>
<evidence type="ECO:0000259" key="4">
    <source>
        <dbReference type="PROSITE" id="PS50893"/>
    </source>
</evidence>
<protein>
    <submittedName>
        <fullName evidence="5">ABC transporter, ATP-binding protein</fullName>
    </submittedName>
</protein>
<keyword evidence="1" id="KW-0813">Transport</keyword>
<dbReference type="PANTHER" id="PTHR45772">
    <property type="entry name" value="CONSERVED COMPONENT OF ABC TRANSPORTER FOR NATURAL AMINO ACIDS-RELATED"/>
    <property type="match status" value="1"/>
</dbReference>
<dbReference type="Proteomes" id="UP000005273">
    <property type="component" value="Unassembled WGS sequence"/>
</dbReference>
<evidence type="ECO:0000256" key="1">
    <source>
        <dbReference type="ARBA" id="ARBA00022448"/>
    </source>
</evidence>
<dbReference type="GO" id="GO:0015808">
    <property type="term" value="P:L-alanine transport"/>
    <property type="evidence" value="ECO:0007669"/>
    <property type="project" value="TreeGrafter"/>
</dbReference>
<dbReference type="STRING" id="592015.HMPREF1705_03963"/>
<dbReference type="FunFam" id="3.40.50.300:FF:000421">
    <property type="entry name" value="Branched-chain amino acid ABC transporter ATP-binding protein"/>
    <property type="match status" value="1"/>
</dbReference>
<dbReference type="InterPro" id="IPR051120">
    <property type="entry name" value="ABC_AA/LPS_Transport"/>
</dbReference>
<dbReference type="InterPro" id="IPR003593">
    <property type="entry name" value="AAA+_ATPase"/>
</dbReference>
<dbReference type="Gene3D" id="3.40.50.300">
    <property type="entry name" value="P-loop containing nucleotide triphosphate hydrolases"/>
    <property type="match status" value="1"/>
</dbReference>
<dbReference type="GO" id="GO:0016887">
    <property type="term" value="F:ATP hydrolysis activity"/>
    <property type="evidence" value="ECO:0007669"/>
    <property type="project" value="InterPro"/>
</dbReference>
<accession>A0A0T5X8W8</accession>
<dbReference type="GO" id="GO:0005304">
    <property type="term" value="F:L-valine transmembrane transporter activity"/>
    <property type="evidence" value="ECO:0007669"/>
    <property type="project" value="TreeGrafter"/>
</dbReference>
<dbReference type="GO" id="GO:1903805">
    <property type="term" value="P:L-valine import across plasma membrane"/>
    <property type="evidence" value="ECO:0007669"/>
    <property type="project" value="TreeGrafter"/>
</dbReference>
<dbReference type="InterPro" id="IPR027417">
    <property type="entry name" value="P-loop_NTPase"/>
</dbReference>
<dbReference type="Pfam" id="PF00005">
    <property type="entry name" value="ABC_tran"/>
    <property type="match status" value="1"/>
</dbReference>
<evidence type="ECO:0000256" key="2">
    <source>
        <dbReference type="ARBA" id="ARBA00022741"/>
    </source>
</evidence>
<feature type="domain" description="ABC transporter" evidence="4">
    <location>
        <begin position="4"/>
        <end position="236"/>
    </location>
</feature>
<dbReference type="EMBL" id="ACJX03000001">
    <property type="protein sequence ID" value="KRT34720.1"/>
    <property type="molecule type" value="Genomic_DNA"/>
</dbReference>
<dbReference type="PANTHER" id="PTHR45772:SF7">
    <property type="entry name" value="AMINO ACID ABC TRANSPORTER ATP-BINDING PROTEIN"/>
    <property type="match status" value="1"/>
</dbReference>
<dbReference type="OrthoDB" id="9779136at2"/>
<dbReference type="SMART" id="SM00382">
    <property type="entry name" value="AAA"/>
    <property type="match status" value="1"/>
</dbReference>
<dbReference type="GO" id="GO:0005524">
    <property type="term" value="F:ATP binding"/>
    <property type="evidence" value="ECO:0007669"/>
    <property type="project" value="UniProtKB-KW"/>
</dbReference>
<dbReference type="GO" id="GO:0042941">
    <property type="term" value="P:D-alanine transmembrane transport"/>
    <property type="evidence" value="ECO:0007669"/>
    <property type="project" value="TreeGrafter"/>
</dbReference>
<dbReference type="GO" id="GO:1903806">
    <property type="term" value="P:L-isoleucine import across plasma membrane"/>
    <property type="evidence" value="ECO:0007669"/>
    <property type="project" value="TreeGrafter"/>
</dbReference>
<dbReference type="Pfam" id="PF12399">
    <property type="entry name" value="BCA_ABC_TP_C"/>
    <property type="match status" value="1"/>
</dbReference>
<gene>
    <name evidence="5" type="ORF">HMPREF1705_03963</name>
</gene>
<proteinExistence type="predicted"/>
<dbReference type="CDD" id="cd03219">
    <property type="entry name" value="ABC_Mj1267_LivG_branched"/>
    <property type="match status" value="1"/>
</dbReference>
<keyword evidence="6" id="KW-1185">Reference proteome</keyword>
<dbReference type="GO" id="GO:0015192">
    <property type="term" value="F:L-phenylalanine transmembrane transporter activity"/>
    <property type="evidence" value="ECO:0007669"/>
    <property type="project" value="TreeGrafter"/>
</dbReference>
<dbReference type="GO" id="GO:0015188">
    <property type="term" value="F:L-isoleucine transmembrane transporter activity"/>
    <property type="evidence" value="ECO:0007669"/>
    <property type="project" value="TreeGrafter"/>
</dbReference>
<dbReference type="PROSITE" id="PS50893">
    <property type="entry name" value="ABC_TRANSPORTER_2"/>
    <property type="match status" value="1"/>
</dbReference>
<reference evidence="6" key="1">
    <citation type="submission" date="2012-09" db="EMBL/GenBank/DDBJ databases">
        <authorList>
            <person name="Weinstock G."/>
            <person name="Sodergren E."/>
            <person name="Clifton S."/>
            <person name="Fulton L."/>
            <person name="Fulton B."/>
            <person name="Courtney L."/>
            <person name="Fronick C."/>
            <person name="Harrison M."/>
            <person name="Strong C."/>
            <person name="Farmer C."/>
            <person name="Delehaunty K."/>
            <person name="Markovic C."/>
            <person name="Hall O."/>
            <person name="Minx P."/>
            <person name="Tomlinson C."/>
            <person name="Mitreva M."/>
            <person name="Nelson J."/>
            <person name="Hou S."/>
            <person name="Wollam A."/>
            <person name="Pepin K.H."/>
            <person name="Johnson M."/>
            <person name="Bhonagiri V."/>
            <person name="Nash W.E."/>
            <person name="Suruliraj S."/>
            <person name="Warren W."/>
            <person name="Chinwalla A."/>
            <person name="Mardis E.R."/>
            <person name="Wilson R.K."/>
        </authorList>
    </citation>
    <scope>NUCLEOTIDE SEQUENCE [LARGE SCALE GENOMIC DNA]</scope>
    <source>
        <strain evidence="6">OS1</strain>
    </source>
</reference>
<dbReference type="GO" id="GO:0005886">
    <property type="term" value="C:plasma membrane"/>
    <property type="evidence" value="ECO:0007669"/>
    <property type="project" value="TreeGrafter"/>
</dbReference>
<sequence>MALLEVRNLTKKFGSLVANNDVSFDVEEGAIVGLIGPNGAGKTTLFNCISGVYKPTSGKVFYDGTDITGWPPHKVARLGAVRTFQVVRPLIDMTVFDNILVGAFLRTSKLEVASEIAESCLKMCHLDDHRDKKAGSLTIGLKKRLELARAMATQPRLLMLDEVMAGLTGTELKEAIDVIKDIKSRAITLLVVEHIMEAIMPIADKVVVLDSGVKIAEGPPSEVVQDERVIAAYLGEKFSKRLREMKA</sequence>
<evidence type="ECO:0000313" key="5">
    <source>
        <dbReference type="EMBL" id="KRT34720.1"/>
    </source>
</evidence>
<dbReference type="SUPFAM" id="SSF52540">
    <property type="entry name" value="P-loop containing nucleoside triphosphate hydrolases"/>
    <property type="match status" value="1"/>
</dbReference>
<name>A0A0T5X8W8_9BACT</name>
<keyword evidence="2" id="KW-0547">Nucleotide-binding</keyword>
<dbReference type="InterPro" id="IPR003439">
    <property type="entry name" value="ABC_transporter-like_ATP-bd"/>
</dbReference>
<organism evidence="5 6">
    <name type="scientific">Acetomicrobium hydrogeniformans ATCC BAA-1850</name>
    <dbReference type="NCBI Taxonomy" id="592015"/>
    <lineage>
        <taxon>Bacteria</taxon>
        <taxon>Thermotogati</taxon>
        <taxon>Synergistota</taxon>
        <taxon>Synergistia</taxon>
        <taxon>Synergistales</taxon>
        <taxon>Acetomicrobiaceae</taxon>
        <taxon>Acetomicrobium</taxon>
    </lineage>
</organism>
<comment type="caution">
    <text evidence="5">The sequence shown here is derived from an EMBL/GenBank/DDBJ whole genome shotgun (WGS) entry which is preliminary data.</text>
</comment>
<dbReference type="eggNOG" id="COG0411">
    <property type="taxonomic scope" value="Bacteria"/>
</dbReference>
<dbReference type="AlphaFoldDB" id="A0A0T5X8W8"/>
<keyword evidence="3 5" id="KW-0067">ATP-binding</keyword>